<evidence type="ECO:0000259" key="3">
    <source>
        <dbReference type="PROSITE" id="PS50234"/>
    </source>
</evidence>
<feature type="domain" description="VWFA" evidence="3">
    <location>
        <begin position="268"/>
        <end position="459"/>
    </location>
</feature>
<accession>A0AAV2SC15</accession>
<dbReference type="InterPro" id="IPR002035">
    <property type="entry name" value="VWF_A"/>
</dbReference>
<protein>
    <recommendedName>
        <fullName evidence="3">VWFA domain-containing protein</fullName>
    </recommendedName>
</protein>
<gene>
    <name evidence="4" type="ORF">MNOR_LOCUS34868</name>
</gene>
<dbReference type="SUPFAM" id="SSF53300">
    <property type="entry name" value="vWA-like"/>
    <property type="match status" value="1"/>
</dbReference>
<keyword evidence="1" id="KW-0472">Membrane</keyword>
<dbReference type="EMBL" id="CAXKWB010055457">
    <property type="protein sequence ID" value="CAL4177136.1"/>
    <property type="molecule type" value="Genomic_DNA"/>
</dbReference>
<dbReference type="CDD" id="cd00198">
    <property type="entry name" value="vWFA"/>
    <property type="match status" value="1"/>
</dbReference>
<organism evidence="4 5">
    <name type="scientific">Meganyctiphanes norvegica</name>
    <name type="common">Northern krill</name>
    <name type="synonym">Thysanopoda norvegica</name>
    <dbReference type="NCBI Taxonomy" id="48144"/>
    <lineage>
        <taxon>Eukaryota</taxon>
        <taxon>Metazoa</taxon>
        <taxon>Ecdysozoa</taxon>
        <taxon>Arthropoda</taxon>
        <taxon>Crustacea</taxon>
        <taxon>Multicrustacea</taxon>
        <taxon>Malacostraca</taxon>
        <taxon>Eumalacostraca</taxon>
        <taxon>Eucarida</taxon>
        <taxon>Euphausiacea</taxon>
        <taxon>Euphausiidae</taxon>
        <taxon>Meganyctiphanes</taxon>
    </lineage>
</organism>
<feature type="signal peptide" evidence="2">
    <location>
        <begin position="1"/>
        <end position="19"/>
    </location>
</feature>
<dbReference type="PANTHER" id="PTHR10579:SF177">
    <property type="entry name" value="CALCIUM-ACTIVATED CHLORIDE CHANNEL REGULATOR 4-LIKE PROTEIN"/>
    <property type="match status" value="1"/>
</dbReference>
<dbReference type="PROSITE" id="PS50234">
    <property type="entry name" value="VWFA"/>
    <property type="match status" value="1"/>
</dbReference>
<proteinExistence type="predicted"/>
<dbReference type="GO" id="GO:0032991">
    <property type="term" value="C:protein-containing complex"/>
    <property type="evidence" value="ECO:0007669"/>
    <property type="project" value="UniProtKB-ARBA"/>
</dbReference>
<evidence type="ECO:0000313" key="4">
    <source>
        <dbReference type="EMBL" id="CAL4177136.1"/>
    </source>
</evidence>
<sequence length="986" mass="109619">MRSLFGVLVWAGVLQAVSCHLPGDLRLVDNGFEGLVVSISEDLPQQHCNQILHGLKFVMTDFSSELHKATEGRASLREVTVVLPRTWQTDILSCSLLDPVNSIAVPTTTHLRVSNPHPVFGSNPWVQQSQGCGRHGDFIQLGGDLLRATTNDSYSHAAKLLMGVWPKFRWGVFDEHGYDNDLLYPATYMDPISGEMRINNCKDEQHPICDEDNHVPEAPNKHNAQCQGKSAWDVIMASQDFKDKRNTATNSSEALIPKFYFVQAGEPRIIIVVEDTAVMNLQKRWDFIRKAVRRVVVYDMPDDTHVGVVVFNSVARTTASLALMDSVSDIRQRIGSSMPRNPSHVPEKHKCILCGIQEALRALDMDPQGADGATIILLTSGAGATPKREMDEMVRLSTVRGIRIDAIIYPFTEQQTKLVNSHGLEKLVSTTHGSIYSVMDEGVGNDSKINMMISLMNSLLAAVRKASLVSSSGASLIVHSKAYPGGVSHVARGSFTIDDSISSDARFAVYYYDITHVGNTLELITPSGNIMSSVNMQEEDGDANVIFMNIPMTERGEWHYQVENRADSHQGLQIEVTSVESENRLIRLHIWTNVDSVNNTSSDPIIIYAEIKDGMLPILHAKVTAKVQRLGIDTNGNEHTPIYFYLQDNGLGDPDITGGDGVYSRYFPNIFHDNESLIHYELSVTAHNINGLAIKPLNNILSTSTQFFVEINDQSCCGKSIEYEHVTHIPPFQRTEMFGVIGLLSKPFNEDTVPPNRILDLWADINLELHKISFHWTAPGDDYDWGQAHHYEAVMAKSLSDALIFNGERINGMPTPLTVGFEQSMALITTRYDQFLYLVLRAVDEVGNHGEVSNIVSIYVPRPPATTTKAPSSTFLPFMDANYINNGFNLSYNEPAVRVARHKLEDIAIIIGSVSGFLIILAVFSTFCFFHVSRRQRQHHKNNNEILEANKNSMVKKNSAPLFNHNESTDSEASTMKVVDVKSVNG</sequence>
<dbReference type="InterPro" id="IPR036465">
    <property type="entry name" value="vWFA_dom_sf"/>
</dbReference>
<name>A0AAV2SC15_MEGNR</name>
<dbReference type="AlphaFoldDB" id="A0AAV2SC15"/>
<dbReference type="Gene3D" id="3.40.50.410">
    <property type="entry name" value="von Willebrand factor, type A domain"/>
    <property type="match status" value="1"/>
</dbReference>
<dbReference type="Proteomes" id="UP001497623">
    <property type="component" value="Unassembled WGS sequence"/>
</dbReference>
<keyword evidence="2" id="KW-0732">Signal</keyword>
<dbReference type="PANTHER" id="PTHR10579">
    <property type="entry name" value="CALCIUM-ACTIVATED CHLORIDE CHANNEL REGULATOR"/>
    <property type="match status" value="1"/>
</dbReference>
<evidence type="ECO:0000313" key="5">
    <source>
        <dbReference type="Proteomes" id="UP001497623"/>
    </source>
</evidence>
<reference evidence="4 5" key="1">
    <citation type="submission" date="2024-05" db="EMBL/GenBank/DDBJ databases">
        <authorList>
            <person name="Wallberg A."/>
        </authorList>
    </citation>
    <scope>NUCLEOTIDE SEQUENCE [LARGE SCALE GENOMIC DNA]</scope>
</reference>
<keyword evidence="1" id="KW-1133">Transmembrane helix</keyword>
<evidence type="ECO:0000256" key="2">
    <source>
        <dbReference type="SAM" id="SignalP"/>
    </source>
</evidence>
<dbReference type="InterPro" id="IPR051266">
    <property type="entry name" value="CLCR"/>
</dbReference>
<keyword evidence="1" id="KW-0812">Transmembrane</keyword>
<feature type="non-terminal residue" evidence="4">
    <location>
        <position position="986"/>
    </location>
</feature>
<evidence type="ECO:0000256" key="1">
    <source>
        <dbReference type="SAM" id="Phobius"/>
    </source>
</evidence>
<dbReference type="Pfam" id="PF00092">
    <property type="entry name" value="VWA"/>
    <property type="match status" value="1"/>
</dbReference>
<feature type="chain" id="PRO_5043438789" description="VWFA domain-containing protein" evidence="2">
    <location>
        <begin position="20"/>
        <end position="986"/>
    </location>
</feature>
<comment type="caution">
    <text evidence="4">The sequence shown here is derived from an EMBL/GenBank/DDBJ whole genome shotgun (WGS) entry which is preliminary data.</text>
</comment>
<dbReference type="InterPro" id="IPR013642">
    <property type="entry name" value="CLCA_N"/>
</dbReference>
<dbReference type="Pfam" id="PF08434">
    <property type="entry name" value="CLCA"/>
    <property type="match status" value="2"/>
</dbReference>
<keyword evidence="5" id="KW-1185">Reference proteome</keyword>
<feature type="transmembrane region" description="Helical" evidence="1">
    <location>
        <begin position="907"/>
        <end position="932"/>
    </location>
</feature>